<dbReference type="RefSeq" id="WP_322448932.1">
    <property type="nucleotide sequence ID" value="NZ_JAXOFX010000031.1"/>
</dbReference>
<dbReference type="Pfam" id="PF03009">
    <property type="entry name" value="GDPD"/>
    <property type="match status" value="1"/>
</dbReference>
<dbReference type="Proteomes" id="UP001290455">
    <property type="component" value="Unassembled WGS sequence"/>
</dbReference>
<accession>A0ABU5J5L9</accession>
<evidence type="ECO:0000313" key="4">
    <source>
        <dbReference type="Proteomes" id="UP001290455"/>
    </source>
</evidence>
<name>A0ABU5J5L9_9BACI</name>
<feature type="transmembrane region" description="Helical" evidence="1">
    <location>
        <begin position="12"/>
        <end position="29"/>
    </location>
</feature>
<organism evidence="3 4">
    <name type="scientific">Robertmurraya mangrovi</name>
    <dbReference type="NCBI Taxonomy" id="3098077"/>
    <lineage>
        <taxon>Bacteria</taxon>
        <taxon>Bacillati</taxon>
        <taxon>Bacillota</taxon>
        <taxon>Bacilli</taxon>
        <taxon>Bacillales</taxon>
        <taxon>Bacillaceae</taxon>
        <taxon>Robertmurraya</taxon>
    </lineage>
</organism>
<dbReference type="EMBL" id="JAXOFX010000031">
    <property type="protein sequence ID" value="MDZ5474652.1"/>
    <property type="molecule type" value="Genomic_DNA"/>
</dbReference>
<keyword evidence="1" id="KW-0812">Transmembrane</keyword>
<gene>
    <name evidence="3" type="ORF">SM124_23710</name>
</gene>
<dbReference type="InterPro" id="IPR030395">
    <property type="entry name" value="GP_PDE_dom"/>
</dbReference>
<comment type="caution">
    <text evidence="3">The sequence shown here is derived from an EMBL/GenBank/DDBJ whole genome shotgun (WGS) entry which is preliminary data.</text>
</comment>
<dbReference type="PROSITE" id="PS51704">
    <property type="entry name" value="GP_PDE"/>
    <property type="match status" value="1"/>
</dbReference>
<feature type="domain" description="GP-PDE" evidence="2">
    <location>
        <begin position="35"/>
        <end position="273"/>
    </location>
</feature>
<dbReference type="PANTHER" id="PTHR46211:SF14">
    <property type="entry name" value="GLYCEROPHOSPHODIESTER PHOSPHODIESTERASE"/>
    <property type="match status" value="1"/>
</dbReference>
<sequence>MRVLGFITKRPIILSLVLGLIVSSLSYFFQPLFPYHSIAHRGASAYAPENTMASFQKAVALGFDFIELDIRMSKDQELIVIHDADVKRTTNGEGFVRDLTVDELKQLDAGSWFHPNYSSEKIPLLSEVLDTFGGKINLLIEMKFPENETNMTEKLAHTLYEYFEQGLDPSTVKVQSFHIFEIKKFHQLCPEVSAGILLSKPLDMFHLASYRSFASFLAVHYRLLSKSLVNQALFFDYEIYTWTIQDQPLFTVMQKLGVHGIISNQEKKKTSKFTVD</sequence>
<reference evidence="3 4" key="1">
    <citation type="submission" date="2023-11" db="EMBL/GenBank/DDBJ databases">
        <title>Bacillus jintuensis, isolated from a mudflat on the Beibu Gulf coast.</title>
        <authorList>
            <person name="Li M."/>
        </authorList>
    </citation>
    <scope>NUCLEOTIDE SEQUENCE [LARGE SCALE GENOMIC DNA]</scope>
    <source>
        <strain evidence="3 4">31A1R</strain>
    </source>
</reference>
<evidence type="ECO:0000256" key="1">
    <source>
        <dbReference type="SAM" id="Phobius"/>
    </source>
</evidence>
<dbReference type="Gene3D" id="3.20.20.190">
    <property type="entry name" value="Phosphatidylinositol (PI) phosphodiesterase"/>
    <property type="match status" value="1"/>
</dbReference>
<dbReference type="PANTHER" id="PTHR46211">
    <property type="entry name" value="GLYCEROPHOSPHORYL DIESTER PHOSPHODIESTERASE"/>
    <property type="match status" value="1"/>
</dbReference>
<protein>
    <submittedName>
        <fullName evidence="3">Glycerophosphodiester phosphodiesterase family protein</fullName>
    </submittedName>
</protein>
<evidence type="ECO:0000259" key="2">
    <source>
        <dbReference type="PROSITE" id="PS51704"/>
    </source>
</evidence>
<evidence type="ECO:0000313" key="3">
    <source>
        <dbReference type="EMBL" id="MDZ5474652.1"/>
    </source>
</evidence>
<keyword evidence="1" id="KW-1133">Transmembrane helix</keyword>
<proteinExistence type="predicted"/>
<keyword evidence="1" id="KW-0472">Membrane</keyword>
<keyword evidence="4" id="KW-1185">Reference proteome</keyword>
<dbReference type="InterPro" id="IPR017946">
    <property type="entry name" value="PLC-like_Pdiesterase_TIM-brl"/>
</dbReference>
<dbReference type="SUPFAM" id="SSF51695">
    <property type="entry name" value="PLC-like phosphodiesterases"/>
    <property type="match status" value="1"/>
</dbReference>